<gene>
    <name evidence="2" type="ORF">G1H11_08015</name>
</gene>
<dbReference type="Proteomes" id="UP000469185">
    <property type="component" value="Unassembled WGS sequence"/>
</dbReference>
<dbReference type="RefSeq" id="WP_163817751.1">
    <property type="nucleotide sequence ID" value="NZ_JAAGOB010000003.1"/>
</dbReference>
<evidence type="ECO:0008006" key="4">
    <source>
        <dbReference type="Google" id="ProtNLM"/>
    </source>
</evidence>
<evidence type="ECO:0000256" key="1">
    <source>
        <dbReference type="SAM" id="MobiDB-lite"/>
    </source>
</evidence>
<dbReference type="EMBL" id="JAAGOB010000003">
    <property type="protein sequence ID" value="NED95259.1"/>
    <property type="molecule type" value="Genomic_DNA"/>
</dbReference>
<evidence type="ECO:0000313" key="3">
    <source>
        <dbReference type="Proteomes" id="UP000469185"/>
    </source>
</evidence>
<protein>
    <recommendedName>
        <fullName evidence="4">DUF4097 domain-containing protein</fullName>
    </recommendedName>
</protein>
<dbReference type="AlphaFoldDB" id="A0A6N9YK57"/>
<sequence length="278" mass="29103">MNDATGDTRTILERVASGELNPAEAARLLDEQARSAAASPSAASGEAPVEGSTLPAAPEIHRVLVRATSRRVRVVGDPTVATVAIDGPHTLRRDGSTLVVAGETEIVPTDNAFVLLTGGGWKEAAGKIQHSLGQNLELKVRIRPDLPIGVEVIAGSLQVDGAHALDHVRVTAGSLRISGAHSPIDLLVQAGSAQVSTVQTHGHSRMRCESGSLQLTLESGSDARVRSDVQLGRFSVEPERQGRDRNRDIVVGLGGAEIDVEVVMGSVSLKTPDRGDAR</sequence>
<keyword evidence="3" id="KW-1185">Reference proteome</keyword>
<accession>A0A6N9YK57</accession>
<comment type="caution">
    <text evidence="2">The sequence shown here is derived from an EMBL/GenBank/DDBJ whole genome shotgun (WGS) entry which is preliminary data.</text>
</comment>
<name>A0A6N9YK57_9ACTN</name>
<proteinExistence type="predicted"/>
<reference evidence="2 3" key="1">
    <citation type="submission" date="2020-02" db="EMBL/GenBank/DDBJ databases">
        <authorList>
            <person name="Li X.-J."/>
            <person name="Feng X.-M."/>
        </authorList>
    </citation>
    <scope>NUCLEOTIDE SEQUENCE [LARGE SCALE GENOMIC DNA]</scope>
    <source>
        <strain evidence="2 3">CGMCC 4.7225</strain>
    </source>
</reference>
<organism evidence="2 3">
    <name type="scientific">Phytoactinopolyspora alkaliphila</name>
    <dbReference type="NCBI Taxonomy" id="1783498"/>
    <lineage>
        <taxon>Bacteria</taxon>
        <taxon>Bacillati</taxon>
        <taxon>Actinomycetota</taxon>
        <taxon>Actinomycetes</taxon>
        <taxon>Jiangellales</taxon>
        <taxon>Jiangellaceae</taxon>
        <taxon>Phytoactinopolyspora</taxon>
    </lineage>
</organism>
<feature type="region of interest" description="Disordered" evidence="1">
    <location>
        <begin position="31"/>
        <end position="54"/>
    </location>
</feature>
<evidence type="ECO:0000313" key="2">
    <source>
        <dbReference type="EMBL" id="NED95259.1"/>
    </source>
</evidence>
<feature type="compositionally biased region" description="Low complexity" evidence="1">
    <location>
        <begin position="34"/>
        <end position="47"/>
    </location>
</feature>